<feature type="transmembrane region" description="Helical" evidence="2">
    <location>
        <begin position="12"/>
        <end position="38"/>
    </location>
</feature>
<dbReference type="RefSeq" id="WP_062737323.1">
    <property type="nucleotide sequence ID" value="NZ_BJZS01000087.1"/>
</dbReference>
<feature type="region of interest" description="Disordered" evidence="1">
    <location>
        <begin position="75"/>
        <end position="114"/>
    </location>
</feature>
<name>A0A512IFE6_9MICC</name>
<dbReference type="EMBL" id="BJZS01000087">
    <property type="protein sequence ID" value="GEO96426.1"/>
    <property type="molecule type" value="Genomic_DNA"/>
</dbReference>
<keyword evidence="2" id="KW-0812">Transmembrane</keyword>
<dbReference type="AlphaFoldDB" id="A0A512IFE6"/>
<reference evidence="3 4" key="1">
    <citation type="submission" date="2019-07" db="EMBL/GenBank/DDBJ databases">
        <title>Whole genome shotgun sequence of Kocuria turfanensis NBRC 107627.</title>
        <authorList>
            <person name="Hosoyama A."/>
            <person name="Uohara A."/>
            <person name="Ohji S."/>
            <person name="Ichikawa N."/>
        </authorList>
    </citation>
    <scope>NUCLEOTIDE SEQUENCE [LARGE SCALE GENOMIC DNA]</scope>
    <source>
        <strain evidence="3 4">NBRC 107627</strain>
    </source>
</reference>
<evidence type="ECO:0000256" key="2">
    <source>
        <dbReference type="SAM" id="Phobius"/>
    </source>
</evidence>
<evidence type="ECO:0000256" key="1">
    <source>
        <dbReference type="SAM" id="MobiDB-lite"/>
    </source>
</evidence>
<organism evidence="3 4">
    <name type="scientific">Kocuria turfanensis</name>
    <dbReference type="NCBI Taxonomy" id="388357"/>
    <lineage>
        <taxon>Bacteria</taxon>
        <taxon>Bacillati</taxon>
        <taxon>Actinomycetota</taxon>
        <taxon>Actinomycetes</taxon>
        <taxon>Micrococcales</taxon>
        <taxon>Micrococcaceae</taxon>
        <taxon>Kocuria</taxon>
    </lineage>
</organism>
<feature type="transmembrane region" description="Helical" evidence="2">
    <location>
        <begin position="50"/>
        <end position="69"/>
    </location>
</feature>
<protein>
    <submittedName>
        <fullName evidence="3">Uncharacterized protein</fullName>
    </submittedName>
</protein>
<evidence type="ECO:0000313" key="3">
    <source>
        <dbReference type="EMBL" id="GEO96426.1"/>
    </source>
</evidence>
<proteinExistence type="predicted"/>
<dbReference type="Proteomes" id="UP000321103">
    <property type="component" value="Unassembled WGS sequence"/>
</dbReference>
<feature type="compositionally biased region" description="Basic and acidic residues" evidence="1">
    <location>
        <begin position="85"/>
        <end position="102"/>
    </location>
</feature>
<comment type="caution">
    <text evidence="3">The sequence shown here is derived from an EMBL/GenBank/DDBJ whole genome shotgun (WGS) entry which is preliminary data.</text>
</comment>
<gene>
    <name evidence="3" type="ORF">KTU01_25490</name>
</gene>
<sequence length="114" mass="11392">MSTTPKSQSSFIHLAVGGFVILHVLCCGLPLLIAAGVLSGVGGVGLAAGNVWWAAGAGLLAVGLVVWFIRRRRAGTGGDGADCCAPDRHPLPRGEHGQEALDRAPAGAGAEAGK</sequence>
<accession>A0A512IFE6</accession>
<keyword evidence="2" id="KW-1133">Transmembrane helix</keyword>
<keyword evidence="2" id="KW-0472">Membrane</keyword>
<evidence type="ECO:0000313" key="4">
    <source>
        <dbReference type="Proteomes" id="UP000321103"/>
    </source>
</evidence>
<keyword evidence="4" id="KW-1185">Reference proteome</keyword>